<evidence type="ECO:0000313" key="3">
    <source>
        <dbReference type="EMBL" id="ETW98719.1"/>
    </source>
</evidence>
<protein>
    <recommendedName>
        <fullName evidence="2">DZANK-type domain-containing protein</fullName>
    </recommendedName>
</protein>
<feature type="compositionally biased region" description="Basic and acidic residues" evidence="1">
    <location>
        <begin position="1"/>
        <end position="17"/>
    </location>
</feature>
<accession>W4LLD0</accession>
<proteinExistence type="predicted"/>
<gene>
    <name evidence="3" type="ORF">ETSY1_17695</name>
</gene>
<feature type="region of interest" description="Disordered" evidence="1">
    <location>
        <begin position="1"/>
        <end position="22"/>
    </location>
</feature>
<dbReference type="EMBL" id="AZHW01000528">
    <property type="protein sequence ID" value="ETW98719.1"/>
    <property type="molecule type" value="Genomic_DNA"/>
</dbReference>
<evidence type="ECO:0000259" key="2">
    <source>
        <dbReference type="Pfam" id="PF12773"/>
    </source>
</evidence>
<reference evidence="3 4" key="1">
    <citation type="journal article" date="2014" name="Nature">
        <title>An environmental bacterial taxon with a large and distinct metabolic repertoire.</title>
        <authorList>
            <person name="Wilson M.C."/>
            <person name="Mori T."/>
            <person name="Ruckert C."/>
            <person name="Uria A.R."/>
            <person name="Helf M.J."/>
            <person name="Takada K."/>
            <person name="Gernert C."/>
            <person name="Steffens U.A."/>
            <person name="Heycke N."/>
            <person name="Schmitt S."/>
            <person name="Rinke C."/>
            <person name="Helfrich E.J."/>
            <person name="Brachmann A.O."/>
            <person name="Gurgui C."/>
            <person name="Wakimoto T."/>
            <person name="Kracht M."/>
            <person name="Crusemann M."/>
            <person name="Hentschel U."/>
            <person name="Abe I."/>
            <person name="Matsunaga S."/>
            <person name="Kalinowski J."/>
            <person name="Takeyama H."/>
            <person name="Piel J."/>
        </authorList>
    </citation>
    <scope>NUCLEOTIDE SEQUENCE [LARGE SCALE GENOMIC DNA]</scope>
    <source>
        <strain evidence="4">TSY1</strain>
    </source>
</reference>
<dbReference type="HOGENOM" id="CLU_2477564_0_0_7"/>
<feature type="domain" description="DZANK-type" evidence="2">
    <location>
        <begin position="35"/>
        <end position="79"/>
    </location>
</feature>
<name>W4LLD0_ENTF1</name>
<sequence length="87" mass="9378">MSHNEQQDHQSSQRDEASLAPLQQHEAYRAFVHECQACQQEIEPDWQACAHCGTRLATACPGCGNPLPPAGAQLCPSCGLSIPPTHS</sequence>
<dbReference type="InterPro" id="IPR025874">
    <property type="entry name" value="DZR"/>
</dbReference>
<keyword evidence="4" id="KW-1185">Reference proteome</keyword>
<dbReference type="Proteomes" id="UP000019141">
    <property type="component" value="Unassembled WGS sequence"/>
</dbReference>
<dbReference type="AlphaFoldDB" id="W4LLD0"/>
<comment type="caution">
    <text evidence="3">The sequence shown here is derived from an EMBL/GenBank/DDBJ whole genome shotgun (WGS) entry which is preliminary data.</text>
</comment>
<evidence type="ECO:0000256" key="1">
    <source>
        <dbReference type="SAM" id="MobiDB-lite"/>
    </source>
</evidence>
<dbReference type="Pfam" id="PF12773">
    <property type="entry name" value="DZR"/>
    <property type="match status" value="1"/>
</dbReference>
<evidence type="ECO:0000313" key="4">
    <source>
        <dbReference type="Proteomes" id="UP000019141"/>
    </source>
</evidence>
<organism evidence="3 4">
    <name type="scientific">Entotheonella factor</name>
    <dbReference type="NCBI Taxonomy" id="1429438"/>
    <lineage>
        <taxon>Bacteria</taxon>
        <taxon>Pseudomonadati</taxon>
        <taxon>Nitrospinota/Tectimicrobiota group</taxon>
        <taxon>Candidatus Tectimicrobiota</taxon>
        <taxon>Candidatus Entotheonellia</taxon>
        <taxon>Candidatus Entotheonellales</taxon>
        <taxon>Candidatus Entotheonellaceae</taxon>
        <taxon>Candidatus Entotheonella</taxon>
    </lineage>
</organism>